<gene>
    <name evidence="1" type="ORF">Lpp22_1033</name>
</gene>
<dbReference type="EMBL" id="ANMI01000071">
    <property type="protein sequence ID" value="EPC30644.1"/>
    <property type="molecule type" value="Genomic_DNA"/>
</dbReference>
<organism evidence="1 2">
    <name type="scientific">Lacticaseibacillus paracasei subsp. paracasei Lpp22</name>
    <dbReference type="NCBI Taxonomy" id="1256221"/>
    <lineage>
        <taxon>Bacteria</taxon>
        <taxon>Bacillati</taxon>
        <taxon>Bacillota</taxon>
        <taxon>Bacilli</taxon>
        <taxon>Lactobacillales</taxon>
        <taxon>Lactobacillaceae</taxon>
        <taxon>Lacticaseibacillus</taxon>
    </lineage>
</organism>
<evidence type="ECO:0000313" key="2">
    <source>
        <dbReference type="Proteomes" id="UP000014257"/>
    </source>
</evidence>
<reference evidence="1 2" key="1">
    <citation type="journal article" date="2013" name="PLoS ONE">
        <title>Lactobacillus paracasei comparative genomics: towards species pan-genome definition and exploitation of diversity.</title>
        <authorList>
            <person name="Smokvina T."/>
            <person name="Wels M."/>
            <person name="Polka J."/>
            <person name="Chervaux C."/>
            <person name="Brisse S."/>
            <person name="Boekhorst J."/>
            <person name="van Hylckama Vlieg J.E."/>
            <person name="Siezen R.J."/>
        </authorList>
    </citation>
    <scope>NUCLEOTIDE SEQUENCE [LARGE SCALE GENOMIC DNA]</scope>
    <source>
        <strain evidence="1 2">Lpp22</strain>
    </source>
</reference>
<comment type="caution">
    <text evidence="1">The sequence shown here is derived from an EMBL/GenBank/DDBJ whole genome shotgun (WGS) entry which is preliminary data.</text>
</comment>
<protein>
    <submittedName>
        <fullName evidence="1">Uncharacterized protein</fullName>
    </submittedName>
</protein>
<sequence length="38" mass="4118">MHNAKKDHCICAPISERVSSRYSLNASVGLKTPTDAIC</sequence>
<dbReference type="Proteomes" id="UP000014257">
    <property type="component" value="Unassembled WGS sequence"/>
</dbReference>
<evidence type="ECO:0000313" key="1">
    <source>
        <dbReference type="EMBL" id="EPC30644.1"/>
    </source>
</evidence>
<proteinExistence type="predicted"/>
<accession>A0A8E0IB12</accession>
<dbReference type="AlphaFoldDB" id="A0A8E0IB12"/>
<name>A0A8E0IB12_LACPA</name>